<evidence type="ECO:0000256" key="1">
    <source>
        <dbReference type="ARBA" id="ARBA00022898"/>
    </source>
</evidence>
<comment type="caution">
    <text evidence="3">The sequence shown here is derived from an EMBL/GenBank/DDBJ whole genome shotgun (WGS) entry which is preliminary data.</text>
</comment>
<proteinExistence type="predicted"/>
<feature type="region of interest" description="Disordered" evidence="2">
    <location>
        <begin position="111"/>
        <end position="164"/>
    </location>
</feature>
<reference evidence="3 4" key="1">
    <citation type="submission" date="2022-05" db="EMBL/GenBank/DDBJ databases">
        <authorList>
            <consortium name="Genoscope - CEA"/>
            <person name="William W."/>
        </authorList>
    </citation>
    <scope>NUCLEOTIDE SEQUENCE [LARGE SCALE GENOMIC DNA]</scope>
</reference>
<dbReference type="InterPro" id="IPR029066">
    <property type="entry name" value="PLP-binding_barrel"/>
</dbReference>
<evidence type="ECO:0000313" key="3">
    <source>
        <dbReference type="EMBL" id="CAH3192012.1"/>
    </source>
</evidence>
<dbReference type="Proteomes" id="UP001159427">
    <property type="component" value="Unassembled WGS sequence"/>
</dbReference>
<keyword evidence="4" id="KW-1185">Reference proteome</keyword>
<dbReference type="Gene3D" id="3.20.20.10">
    <property type="entry name" value="Alanine racemase"/>
    <property type="match status" value="1"/>
</dbReference>
<accession>A0ABN8SK31</accession>
<evidence type="ECO:0000313" key="4">
    <source>
        <dbReference type="Proteomes" id="UP001159427"/>
    </source>
</evidence>
<organism evidence="3 4">
    <name type="scientific">Porites evermanni</name>
    <dbReference type="NCBI Taxonomy" id="104178"/>
    <lineage>
        <taxon>Eukaryota</taxon>
        <taxon>Metazoa</taxon>
        <taxon>Cnidaria</taxon>
        <taxon>Anthozoa</taxon>
        <taxon>Hexacorallia</taxon>
        <taxon>Scleractinia</taxon>
        <taxon>Fungiina</taxon>
        <taxon>Poritidae</taxon>
        <taxon>Porites</taxon>
    </lineage>
</organism>
<dbReference type="InterPro" id="IPR011078">
    <property type="entry name" value="PyrdxlP_homeostasis"/>
</dbReference>
<evidence type="ECO:0000256" key="2">
    <source>
        <dbReference type="SAM" id="MobiDB-lite"/>
    </source>
</evidence>
<name>A0ABN8SK31_9CNID</name>
<gene>
    <name evidence="3" type="ORF">PEVE_00023075</name>
</gene>
<protein>
    <submittedName>
        <fullName evidence="3">Uncharacterized protein</fullName>
    </submittedName>
</protein>
<dbReference type="PANTHER" id="PTHR10146">
    <property type="entry name" value="PROLINE SYNTHETASE CO-TRANSCRIBED BACTERIAL HOMOLOG PROTEIN"/>
    <property type="match status" value="1"/>
</dbReference>
<keyword evidence="1" id="KW-0663">Pyridoxal phosphate</keyword>
<feature type="non-terminal residue" evidence="3">
    <location>
        <position position="164"/>
    </location>
</feature>
<feature type="compositionally biased region" description="Polar residues" evidence="2">
    <location>
        <begin position="111"/>
        <end position="149"/>
    </location>
</feature>
<dbReference type="PANTHER" id="PTHR10146:SF14">
    <property type="entry name" value="PYRIDOXAL PHOSPHATE HOMEOSTASIS PROTEIN"/>
    <property type="match status" value="1"/>
</dbReference>
<sequence length="164" mass="18046">MFNTWSLRGSLTEDKDQVKLVLQTLPLVRTLLSCCFLTQETFWCAEIVNAVNTELHVNAVILQCRKDVCERLGLSQEDVELSMRVSSGFDKVVDFKASTNVRVGSTFFSARQPKQPSSANAAGEIPQQSPRETMVSGGTSQLKTSQGTNPAPGEEQDTFPPESF</sequence>
<dbReference type="EMBL" id="CALNXI010003061">
    <property type="protein sequence ID" value="CAH3192012.1"/>
    <property type="molecule type" value="Genomic_DNA"/>
</dbReference>